<dbReference type="InterPro" id="IPR003494">
    <property type="entry name" value="SHS2_FtsA"/>
</dbReference>
<comment type="caution">
    <text evidence="9">The sequence shown here is derived from an EMBL/GenBank/DDBJ whole genome shotgun (WGS) entry which is preliminary data.</text>
</comment>
<comment type="subunit">
    <text evidence="5">Self-interacts. Interacts with FtsZ.</text>
</comment>
<evidence type="ECO:0000256" key="1">
    <source>
        <dbReference type="ARBA" id="ARBA00022475"/>
    </source>
</evidence>
<dbReference type="InterPro" id="IPR043129">
    <property type="entry name" value="ATPase_NBD"/>
</dbReference>
<dbReference type="RefSeq" id="WP_160332381.1">
    <property type="nucleotide sequence ID" value="NZ_WSRS01000014.1"/>
</dbReference>
<protein>
    <recommendedName>
        <fullName evidence="5 6">Cell division protein FtsA</fullName>
    </recommendedName>
</protein>
<dbReference type="CDD" id="cd24048">
    <property type="entry name" value="ASKHA_NBD_FtsA"/>
    <property type="match status" value="1"/>
</dbReference>
<evidence type="ECO:0000259" key="8">
    <source>
        <dbReference type="SMART" id="SM00842"/>
    </source>
</evidence>
<dbReference type="NCBIfam" id="TIGR01174">
    <property type="entry name" value="ftsA"/>
    <property type="match status" value="1"/>
</dbReference>
<dbReference type="InterPro" id="IPR021873">
    <property type="entry name" value="FtsA_C"/>
</dbReference>
<keyword evidence="2 5" id="KW-0132">Cell division</keyword>
<dbReference type="PANTHER" id="PTHR32432:SF4">
    <property type="entry name" value="CELL DIVISION PROTEIN FTSA"/>
    <property type="match status" value="1"/>
</dbReference>
<feature type="region of interest" description="Disordered" evidence="7">
    <location>
        <begin position="409"/>
        <end position="463"/>
    </location>
</feature>
<evidence type="ECO:0000256" key="2">
    <source>
        <dbReference type="ARBA" id="ARBA00022618"/>
    </source>
</evidence>
<sequence length="463" mass="50129">MARDGFFTGLDIGTSSIKVLVAEYINEEMNVIGVSNAKSAGVKDGIIVDIETAANAIKKAINQAEEKAGISITTVNVGLPASLLQIEPTQGMIPVTNETKEITDMDVVNVVESAVTKSMNPDREVITFVPEEFIVDGFQGIRDPRGMMGTRLEMRGLLYTGPRTILHNLRKTVERAGLKLDNIVISPLSMTKSVLNEGEREFGTIVIDMGGGQTTVAAVKNQELQFTHIYQEGGEYVTKDISKVLRTSQATAEGLKLNYGEAYPALASAQDSFQVEVIGEVEPVEVTEQYLSEIISARVRHILEQIKQNLERRHLLDLPGGIVIVGGGAILPGIVELAQEIFEVPVKLFVPNQIGIRNPAFAHVISLAEYAGNMTEVDQLAQAAVHGEFARPQQPVVAFRPQPSVTPVQPVVKPQVNPEPVQPAQPIPAVQPLPEPELEPDAEAGTSPKLGDRVRGLLNSMFD</sequence>
<comment type="similarity">
    <text evidence="5 6">Belongs to the FtsA/MreB family.</text>
</comment>
<evidence type="ECO:0000256" key="7">
    <source>
        <dbReference type="SAM" id="MobiDB-lite"/>
    </source>
</evidence>
<evidence type="ECO:0000256" key="5">
    <source>
        <dbReference type="HAMAP-Rule" id="MF_02033"/>
    </source>
</evidence>
<reference evidence="9 10" key="1">
    <citation type="submission" date="2019-12" db="EMBL/GenBank/DDBJ databases">
        <title>Microbes associate with the intestines of laboratory mice.</title>
        <authorList>
            <person name="Navarre W."/>
            <person name="Wong E."/>
        </authorList>
    </citation>
    <scope>NUCLEOTIDE SEQUENCE [LARGE SCALE GENOMIC DNA]</scope>
    <source>
        <strain evidence="9 10">NM51_B2-22</strain>
    </source>
</reference>
<feature type="compositionally biased region" description="Low complexity" evidence="7">
    <location>
        <begin position="409"/>
        <end position="419"/>
    </location>
</feature>
<dbReference type="EMBL" id="WSRS01000014">
    <property type="protein sequence ID" value="MVX58560.1"/>
    <property type="molecule type" value="Genomic_DNA"/>
</dbReference>
<gene>
    <name evidence="5 9" type="primary">ftsA</name>
    <name evidence="9" type="ORF">E5983_02700</name>
</gene>
<dbReference type="GO" id="GO:0043093">
    <property type="term" value="P:FtsZ-dependent cytokinesis"/>
    <property type="evidence" value="ECO:0007669"/>
    <property type="project" value="UniProtKB-UniRule"/>
</dbReference>
<dbReference type="PIRSF" id="PIRSF003101">
    <property type="entry name" value="FtsA"/>
    <property type="match status" value="1"/>
</dbReference>
<dbReference type="Pfam" id="PF14450">
    <property type="entry name" value="FtsA"/>
    <property type="match status" value="1"/>
</dbReference>
<comment type="subcellular location">
    <subcellularLocation>
        <location evidence="5">Cell membrane</location>
        <topology evidence="5">Peripheral membrane protein</topology>
        <orientation evidence="5">Cytoplasmic side</orientation>
    </subcellularLocation>
    <text evidence="5">Localizes to the Z ring in an FtsZ-dependent manner. Targeted to the membrane through a conserved C-terminal amphipathic helix.</text>
</comment>
<dbReference type="SMART" id="SM00842">
    <property type="entry name" value="FtsA"/>
    <property type="match status" value="1"/>
</dbReference>
<dbReference type="FunFam" id="3.30.1490.110:FF:000003">
    <property type="entry name" value="Cell division protein FtsA"/>
    <property type="match status" value="1"/>
</dbReference>
<dbReference type="Gene3D" id="3.30.1490.110">
    <property type="match status" value="1"/>
</dbReference>
<dbReference type="Pfam" id="PF02491">
    <property type="entry name" value="SHS2_FTSA"/>
    <property type="match status" value="1"/>
</dbReference>
<dbReference type="OrthoDB" id="9768127at2"/>
<keyword evidence="1 5" id="KW-1003">Cell membrane</keyword>
<dbReference type="GO" id="GO:0032153">
    <property type="term" value="C:cell division site"/>
    <property type="evidence" value="ECO:0007669"/>
    <property type="project" value="UniProtKB-UniRule"/>
</dbReference>
<evidence type="ECO:0000256" key="4">
    <source>
        <dbReference type="ARBA" id="ARBA00023306"/>
    </source>
</evidence>
<dbReference type="HAMAP" id="MF_02033">
    <property type="entry name" value="FtsA"/>
    <property type="match status" value="1"/>
</dbReference>
<evidence type="ECO:0000256" key="6">
    <source>
        <dbReference type="PIRNR" id="PIRNR003101"/>
    </source>
</evidence>
<dbReference type="InterPro" id="IPR020823">
    <property type="entry name" value="Cell_div_FtsA"/>
</dbReference>
<feature type="domain" description="SHS2" evidence="8">
    <location>
        <begin position="7"/>
        <end position="194"/>
    </location>
</feature>
<comment type="function">
    <text evidence="5 6">Cell division protein that is involved in the assembly of the Z ring. May serve as a membrane anchor for the Z ring.</text>
</comment>
<dbReference type="Proteomes" id="UP000461595">
    <property type="component" value="Unassembled WGS sequence"/>
</dbReference>
<dbReference type="Pfam" id="PF11983">
    <property type="entry name" value="FtsA_C"/>
    <property type="match status" value="1"/>
</dbReference>
<dbReference type="AlphaFoldDB" id="A0A7X3G7H4"/>
<keyword evidence="4 5" id="KW-0131">Cell cycle</keyword>
<organism evidence="9 10">
    <name type="scientific">Streptococcus danieliae</name>
    <dbReference type="NCBI Taxonomy" id="747656"/>
    <lineage>
        <taxon>Bacteria</taxon>
        <taxon>Bacillati</taxon>
        <taxon>Bacillota</taxon>
        <taxon>Bacilli</taxon>
        <taxon>Lactobacillales</taxon>
        <taxon>Streptococcaceae</taxon>
        <taxon>Streptococcus</taxon>
    </lineage>
</organism>
<dbReference type="GO" id="GO:0009898">
    <property type="term" value="C:cytoplasmic side of plasma membrane"/>
    <property type="evidence" value="ECO:0007669"/>
    <property type="project" value="UniProtKB-UniRule"/>
</dbReference>
<dbReference type="SUPFAM" id="SSF53067">
    <property type="entry name" value="Actin-like ATPase domain"/>
    <property type="match status" value="2"/>
</dbReference>
<dbReference type="Gene3D" id="3.30.420.40">
    <property type="match status" value="2"/>
</dbReference>
<evidence type="ECO:0000313" key="9">
    <source>
        <dbReference type="EMBL" id="MVX58560.1"/>
    </source>
</evidence>
<dbReference type="InterPro" id="IPR050696">
    <property type="entry name" value="FtsA/MreB"/>
</dbReference>
<evidence type="ECO:0000256" key="3">
    <source>
        <dbReference type="ARBA" id="ARBA00023136"/>
    </source>
</evidence>
<evidence type="ECO:0000313" key="10">
    <source>
        <dbReference type="Proteomes" id="UP000461595"/>
    </source>
</evidence>
<proteinExistence type="inferred from homology"/>
<feature type="compositionally biased region" description="Pro residues" evidence="7">
    <location>
        <begin position="420"/>
        <end position="435"/>
    </location>
</feature>
<accession>A0A7X3G7H4</accession>
<keyword evidence="3 5" id="KW-0472">Membrane</keyword>
<name>A0A7X3G7H4_9STRE</name>
<dbReference type="PANTHER" id="PTHR32432">
    <property type="entry name" value="CELL DIVISION PROTEIN FTSA-RELATED"/>
    <property type="match status" value="1"/>
</dbReference>